<evidence type="ECO:0000256" key="5">
    <source>
        <dbReference type="ARBA" id="ARBA00023157"/>
    </source>
</evidence>
<evidence type="ECO:0000256" key="1">
    <source>
        <dbReference type="ARBA" id="ARBA00001913"/>
    </source>
</evidence>
<dbReference type="OrthoDB" id="8118055at2759"/>
<sequence>MYFCLFLHHYSSLSSPFIPFLSICVAFIPIFLPPHVSPFLLHLLFPPSLPPCLLQAIDKYCRVSGGFSGVKDVYSSNPTYDDVQQSFFLAETLKYLYLLFSSDDLMPFDSWVFNTEAHPLPVLHLGNITLPGSEPSQQ</sequence>
<accession>A0A6I9P8B0</accession>
<dbReference type="SUPFAM" id="SSF48225">
    <property type="entry name" value="Seven-hairpin glycosidases"/>
    <property type="match status" value="1"/>
</dbReference>
<dbReference type="InterPro" id="IPR001382">
    <property type="entry name" value="Glyco_hydro_47"/>
</dbReference>
<keyword evidence="7" id="KW-0812">Transmembrane</keyword>
<dbReference type="AlphaFoldDB" id="A0A6I9P8B0"/>
<reference evidence="9" key="1">
    <citation type="submission" date="2025-08" db="UniProtKB">
        <authorList>
            <consortium name="RefSeq"/>
        </authorList>
    </citation>
    <scope>IDENTIFICATION</scope>
    <source>
        <tissue evidence="9">Muscle</tissue>
    </source>
</reference>
<dbReference type="GO" id="GO:0005509">
    <property type="term" value="F:calcium ion binding"/>
    <property type="evidence" value="ECO:0007669"/>
    <property type="project" value="InterPro"/>
</dbReference>
<comment type="cofactor">
    <cofactor evidence="1 6">
        <name>Ca(2+)</name>
        <dbReference type="ChEBI" id="CHEBI:29108"/>
    </cofactor>
</comment>
<evidence type="ECO:0000256" key="4">
    <source>
        <dbReference type="ARBA" id="ARBA00022801"/>
    </source>
</evidence>
<name>A0A6I9P8B0_9TELE</name>
<comment type="similarity">
    <text evidence="3">Belongs to the glycosyl hydrolase 47 family.</text>
</comment>
<dbReference type="InterPro" id="IPR012341">
    <property type="entry name" value="6hp_glycosidase-like_sf"/>
</dbReference>
<evidence type="ECO:0000313" key="8">
    <source>
        <dbReference type="Proteomes" id="UP000504611"/>
    </source>
</evidence>
<feature type="transmembrane region" description="Helical" evidence="7">
    <location>
        <begin position="20"/>
        <end position="45"/>
    </location>
</feature>
<dbReference type="GO" id="GO:0005975">
    <property type="term" value="P:carbohydrate metabolic process"/>
    <property type="evidence" value="ECO:0007669"/>
    <property type="project" value="InterPro"/>
</dbReference>
<gene>
    <name evidence="9" type="primary">LOC104956616</name>
</gene>
<dbReference type="GO" id="GO:0005783">
    <property type="term" value="C:endoplasmic reticulum"/>
    <property type="evidence" value="ECO:0007669"/>
    <property type="project" value="TreeGrafter"/>
</dbReference>
<dbReference type="InterPro" id="IPR036026">
    <property type="entry name" value="Seven-hairpin_glycosidases"/>
</dbReference>
<evidence type="ECO:0000256" key="6">
    <source>
        <dbReference type="PIRSR" id="PIRSR601382-2"/>
    </source>
</evidence>
<keyword evidence="7" id="KW-0472">Membrane</keyword>
<keyword evidence="7" id="KW-1133">Transmembrane helix</keyword>
<dbReference type="PANTHER" id="PTHR11742">
    <property type="entry name" value="MANNOSYL-OLIGOSACCHARIDE ALPHA-1,2-MANNOSIDASE-RELATED"/>
    <property type="match status" value="1"/>
</dbReference>
<keyword evidence="8" id="KW-1185">Reference proteome</keyword>
<dbReference type="Gene3D" id="1.50.10.10">
    <property type="match status" value="1"/>
</dbReference>
<keyword evidence="5" id="KW-1015">Disulfide bond</keyword>
<keyword evidence="6" id="KW-0479">Metal-binding</keyword>
<keyword evidence="4" id="KW-0378">Hydrolase</keyword>
<dbReference type="Pfam" id="PF01532">
    <property type="entry name" value="Glyco_hydro_47"/>
    <property type="match status" value="1"/>
</dbReference>
<dbReference type="Proteomes" id="UP000504611">
    <property type="component" value="Unplaced"/>
</dbReference>
<evidence type="ECO:0000313" key="9">
    <source>
        <dbReference type="RefSeq" id="XP_010782431.1"/>
    </source>
</evidence>
<dbReference type="GeneID" id="104956616"/>
<evidence type="ECO:0000256" key="7">
    <source>
        <dbReference type="SAM" id="Phobius"/>
    </source>
</evidence>
<feature type="binding site" evidence="6">
    <location>
        <position position="115"/>
    </location>
    <ligand>
        <name>Ca(2+)</name>
        <dbReference type="ChEBI" id="CHEBI:29108"/>
    </ligand>
</feature>
<evidence type="ECO:0000256" key="2">
    <source>
        <dbReference type="ARBA" id="ARBA00004922"/>
    </source>
</evidence>
<dbReference type="PANTHER" id="PTHR11742:SF40">
    <property type="entry name" value="MANNOSYL-OLIGOSACCHARIDE 1,2-ALPHA-MANNOSIDASE IB"/>
    <property type="match status" value="1"/>
</dbReference>
<evidence type="ECO:0000256" key="3">
    <source>
        <dbReference type="ARBA" id="ARBA00007658"/>
    </source>
</evidence>
<dbReference type="GO" id="GO:0070062">
    <property type="term" value="C:extracellular exosome"/>
    <property type="evidence" value="ECO:0007669"/>
    <property type="project" value="TreeGrafter"/>
</dbReference>
<comment type="pathway">
    <text evidence="2">Protein modification; protein glycosylation.</text>
</comment>
<dbReference type="GO" id="GO:0004571">
    <property type="term" value="F:mannosyl-oligosaccharide 1,2-alpha-mannosidase activity"/>
    <property type="evidence" value="ECO:0007669"/>
    <property type="project" value="InterPro"/>
</dbReference>
<organism evidence="8 9">
    <name type="scientific">Notothenia coriiceps</name>
    <name type="common">black rockcod</name>
    <dbReference type="NCBI Taxonomy" id="8208"/>
    <lineage>
        <taxon>Eukaryota</taxon>
        <taxon>Metazoa</taxon>
        <taxon>Chordata</taxon>
        <taxon>Craniata</taxon>
        <taxon>Vertebrata</taxon>
        <taxon>Euteleostomi</taxon>
        <taxon>Actinopterygii</taxon>
        <taxon>Neopterygii</taxon>
        <taxon>Teleostei</taxon>
        <taxon>Neoteleostei</taxon>
        <taxon>Acanthomorphata</taxon>
        <taxon>Eupercaria</taxon>
        <taxon>Perciformes</taxon>
        <taxon>Notothenioidei</taxon>
        <taxon>Nototheniidae</taxon>
        <taxon>Notothenia</taxon>
    </lineage>
</organism>
<protein>
    <submittedName>
        <fullName evidence="9">Mannosyl-oligosaccharide 1,2-alpha-mannosidase IB-like</fullName>
    </submittedName>
</protein>
<dbReference type="RefSeq" id="XP_010782431.1">
    <property type="nucleotide sequence ID" value="XM_010784129.1"/>
</dbReference>
<proteinExistence type="inferred from homology"/>
<dbReference type="GO" id="GO:0000139">
    <property type="term" value="C:Golgi membrane"/>
    <property type="evidence" value="ECO:0007669"/>
    <property type="project" value="TreeGrafter"/>
</dbReference>
<dbReference type="InterPro" id="IPR050749">
    <property type="entry name" value="Glycosyl_Hydrolase_47"/>
</dbReference>
<dbReference type="KEGG" id="ncc:104956616"/>
<keyword evidence="6" id="KW-0106">Calcium</keyword>